<comment type="subcellular location">
    <subcellularLocation>
        <location evidence="2">Cell membrane</location>
    </subcellularLocation>
</comment>
<evidence type="ECO:0000256" key="8">
    <source>
        <dbReference type="SAM" id="MobiDB-lite"/>
    </source>
</evidence>
<evidence type="ECO:0000256" key="4">
    <source>
        <dbReference type="ARBA" id="ARBA00022448"/>
    </source>
</evidence>
<name>A0AAV3RP28_LITER</name>
<evidence type="ECO:0000256" key="5">
    <source>
        <dbReference type="ARBA" id="ARBA00022475"/>
    </source>
</evidence>
<keyword evidence="10" id="KW-1185">Reference proteome</keyword>
<feature type="compositionally biased region" description="Polar residues" evidence="8">
    <location>
        <begin position="160"/>
        <end position="170"/>
    </location>
</feature>
<evidence type="ECO:0000256" key="7">
    <source>
        <dbReference type="ARBA" id="ARBA00023294"/>
    </source>
</evidence>
<dbReference type="GO" id="GO:0009734">
    <property type="term" value="P:auxin-activated signaling pathway"/>
    <property type="evidence" value="ECO:0007669"/>
    <property type="project" value="UniProtKB-KW"/>
</dbReference>
<evidence type="ECO:0008006" key="11">
    <source>
        <dbReference type="Google" id="ProtNLM"/>
    </source>
</evidence>
<dbReference type="GO" id="GO:0005886">
    <property type="term" value="C:plasma membrane"/>
    <property type="evidence" value="ECO:0007669"/>
    <property type="project" value="UniProtKB-SubCell"/>
</dbReference>
<evidence type="ECO:0000313" key="9">
    <source>
        <dbReference type="EMBL" id="GAA0181168.1"/>
    </source>
</evidence>
<protein>
    <recommendedName>
        <fullName evidence="11">Protein BIG GRAIN 1-like E</fullName>
    </recommendedName>
</protein>
<keyword evidence="6" id="KW-0472">Membrane</keyword>
<comment type="caution">
    <text evidence="9">The sequence shown here is derived from an EMBL/GenBank/DDBJ whole genome shotgun (WGS) entry which is preliminary data.</text>
</comment>
<proteinExistence type="inferred from homology"/>
<comment type="function">
    <text evidence="1">Involved in auxin transport. Regulator of the auxin signaling pathway.</text>
</comment>
<reference evidence="9 10" key="1">
    <citation type="submission" date="2024-01" db="EMBL/GenBank/DDBJ databases">
        <title>The complete chloroplast genome sequence of Lithospermum erythrorhizon: insights into the phylogenetic relationship among Boraginaceae species and the maternal lineages of purple gromwells.</title>
        <authorList>
            <person name="Okada T."/>
            <person name="Watanabe K."/>
        </authorList>
    </citation>
    <scope>NUCLEOTIDE SEQUENCE [LARGE SCALE GENOMIC DNA]</scope>
</reference>
<dbReference type="PANTHER" id="PTHR33541:SF11">
    <property type="entry name" value="PROTEIN BIG GRAIN 1-LIKE E"/>
    <property type="match status" value="1"/>
</dbReference>
<dbReference type="AlphaFoldDB" id="A0AAV3RP28"/>
<evidence type="ECO:0000256" key="2">
    <source>
        <dbReference type="ARBA" id="ARBA00004236"/>
    </source>
</evidence>
<evidence type="ECO:0000256" key="1">
    <source>
        <dbReference type="ARBA" id="ARBA00002281"/>
    </source>
</evidence>
<feature type="region of interest" description="Disordered" evidence="8">
    <location>
        <begin position="111"/>
        <end position="177"/>
    </location>
</feature>
<dbReference type="InterPro" id="IPR039621">
    <property type="entry name" value="BG1-like"/>
</dbReference>
<comment type="similarity">
    <text evidence="3">Belongs to the BIG GRAIN 1 (BG1) plant protein family.</text>
</comment>
<keyword evidence="7" id="KW-0927">Auxin signaling pathway</keyword>
<keyword evidence="4" id="KW-0813">Transport</keyword>
<organism evidence="9 10">
    <name type="scientific">Lithospermum erythrorhizon</name>
    <name type="common">Purple gromwell</name>
    <name type="synonym">Lithospermum officinale var. erythrorhizon</name>
    <dbReference type="NCBI Taxonomy" id="34254"/>
    <lineage>
        <taxon>Eukaryota</taxon>
        <taxon>Viridiplantae</taxon>
        <taxon>Streptophyta</taxon>
        <taxon>Embryophyta</taxon>
        <taxon>Tracheophyta</taxon>
        <taxon>Spermatophyta</taxon>
        <taxon>Magnoliopsida</taxon>
        <taxon>eudicotyledons</taxon>
        <taxon>Gunneridae</taxon>
        <taxon>Pentapetalae</taxon>
        <taxon>asterids</taxon>
        <taxon>lamiids</taxon>
        <taxon>Boraginales</taxon>
        <taxon>Boraginaceae</taxon>
        <taxon>Boraginoideae</taxon>
        <taxon>Lithospermeae</taxon>
        <taxon>Lithospermum</taxon>
    </lineage>
</organism>
<dbReference type="EMBL" id="BAABME010010702">
    <property type="protein sequence ID" value="GAA0181168.1"/>
    <property type="molecule type" value="Genomic_DNA"/>
</dbReference>
<dbReference type="Proteomes" id="UP001454036">
    <property type="component" value="Unassembled WGS sequence"/>
</dbReference>
<gene>
    <name evidence="9" type="ORF">LIER_30209</name>
</gene>
<evidence type="ECO:0000313" key="10">
    <source>
        <dbReference type="Proteomes" id="UP001454036"/>
    </source>
</evidence>
<dbReference type="PANTHER" id="PTHR33541">
    <property type="entry name" value="PROTEIN BIG GRAIN 1-LIKE A-RELATED"/>
    <property type="match status" value="1"/>
</dbReference>
<keyword evidence="5" id="KW-1003">Cell membrane</keyword>
<evidence type="ECO:0000256" key="3">
    <source>
        <dbReference type="ARBA" id="ARBA00010067"/>
    </source>
</evidence>
<accession>A0AAV3RP28</accession>
<sequence length="325" mass="37160">MSKQSSHKKNDSEELDVFEAARYFSDFHEIPGYNNNNNVSTLAQKIMRDERQPWRGGRISLDMPNIRNSLVNSQTFCMENQTTTTKERNKCKQPSSPGGKLASFLTSLFNQASSRKKKSKSTTQSLRDEDESPGRRRWRRSSISQLWSSSSNKKSGTKSNIYPSSSTSGFRTPPPFAYSQTKSYRDLQSYVDHHQVLSLNRVNDKKQVMSERKHRDYKLLSEKSRLSNGSNAEKYKSITTKFSEGRTSWAEQYLSEEKKEFKKFNKVDDDGGDSDSSSDLFELPNYDLDFSSSGLPVYETTSVDSIKRGALMTPDIAQPVKKQEY</sequence>
<feature type="compositionally biased region" description="Low complexity" evidence="8">
    <location>
        <begin position="141"/>
        <end position="159"/>
    </location>
</feature>
<evidence type="ECO:0000256" key="6">
    <source>
        <dbReference type="ARBA" id="ARBA00023136"/>
    </source>
</evidence>